<evidence type="ECO:0000313" key="3">
    <source>
        <dbReference type="Proteomes" id="UP001141806"/>
    </source>
</evidence>
<dbReference type="GO" id="GO:0005886">
    <property type="term" value="C:plasma membrane"/>
    <property type="evidence" value="ECO:0007669"/>
    <property type="project" value="InterPro"/>
</dbReference>
<dbReference type="Proteomes" id="UP001141806">
    <property type="component" value="Unassembled WGS sequence"/>
</dbReference>
<dbReference type="PANTHER" id="PTHR36549">
    <property type="entry name" value="LYSINE-RICH ARABINOGALACTAN PROTEIN 19"/>
    <property type="match status" value="1"/>
</dbReference>
<feature type="region of interest" description="Disordered" evidence="1">
    <location>
        <begin position="131"/>
        <end position="267"/>
    </location>
</feature>
<organism evidence="2 3">
    <name type="scientific">Protea cynaroides</name>
    <dbReference type="NCBI Taxonomy" id="273540"/>
    <lineage>
        <taxon>Eukaryota</taxon>
        <taxon>Viridiplantae</taxon>
        <taxon>Streptophyta</taxon>
        <taxon>Embryophyta</taxon>
        <taxon>Tracheophyta</taxon>
        <taxon>Spermatophyta</taxon>
        <taxon>Magnoliopsida</taxon>
        <taxon>Proteales</taxon>
        <taxon>Proteaceae</taxon>
        <taxon>Protea</taxon>
    </lineage>
</organism>
<feature type="compositionally biased region" description="Low complexity" evidence="1">
    <location>
        <begin position="134"/>
        <end position="157"/>
    </location>
</feature>
<feature type="compositionally biased region" description="Basic residues" evidence="1">
    <location>
        <begin position="218"/>
        <end position="238"/>
    </location>
</feature>
<dbReference type="AlphaFoldDB" id="A0A9Q0GSK8"/>
<feature type="compositionally biased region" description="Pro residues" evidence="1">
    <location>
        <begin position="241"/>
        <end position="255"/>
    </location>
</feature>
<keyword evidence="3" id="KW-1185">Reference proteome</keyword>
<feature type="compositionally biased region" description="Low complexity" evidence="1">
    <location>
        <begin position="164"/>
        <end position="180"/>
    </location>
</feature>
<accession>A0A9Q0GSK8</accession>
<dbReference type="InterPro" id="IPR038793">
    <property type="entry name" value="AGP19"/>
</dbReference>
<dbReference type="PANTHER" id="PTHR36549:SF3">
    <property type="entry name" value="LYSINE-RICH ARABINOGALACTAN PROTEIN 19"/>
    <property type="match status" value="1"/>
</dbReference>
<feature type="compositionally biased region" description="Pro residues" evidence="1">
    <location>
        <begin position="194"/>
        <end position="215"/>
    </location>
</feature>
<comment type="caution">
    <text evidence="2">The sequence shown here is derived from an EMBL/GenBank/DDBJ whole genome shotgun (WGS) entry which is preliminary data.</text>
</comment>
<name>A0A9Q0GSK8_9MAGN</name>
<evidence type="ECO:0000313" key="2">
    <source>
        <dbReference type="EMBL" id="KAJ4951700.1"/>
    </source>
</evidence>
<reference evidence="2" key="1">
    <citation type="journal article" date="2023" name="Plant J.">
        <title>The genome of the king protea, Protea cynaroides.</title>
        <authorList>
            <person name="Chang J."/>
            <person name="Duong T.A."/>
            <person name="Schoeman C."/>
            <person name="Ma X."/>
            <person name="Roodt D."/>
            <person name="Barker N."/>
            <person name="Li Z."/>
            <person name="Van de Peer Y."/>
            <person name="Mizrachi E."/>
        </authorList>
    </citation>
    <scope>NUCLEOTIDE SEQUENCE</scope>
    <source>
        <tissue evidence="2">Young leaves</tissue>
    </source>
</reference>
<dbReference type="EMBL" id="JAMYWD010000012">
    <property type="protein sequence ID" value="KAJ4951700.1"/>
    <property type="molecule type" value="Genomic_DNA"/>
</dbReference>
<proteinExistence type="predicted"/>
<protein>
    <submittedName>
        <fullName evidence="2">Uncharacterized protein</fullName>
    </submittedName>
</protein>
<dbReference type="PRINTS" id="PR01217">
    <property type="entry name" value="PRICHEXTENSN"/>
</dbReference>
<gene>
    <name evidence="2" type="ORF">NE237_028532</name>
</gene>
<sequence>MLYELGRSDLVPGGLEHGCSRLRSVSWALVLLELGGMSCAVELEVPIGRSWCFSPSSLEELSERLELLSHGVNCSQETYWGGAIPLVDFMALGLGGVFRNPLPLVISYRRRVINCQGFGYPISHKMIGISHGKSPAAAPSESPPAAAQPPSTATHPTVTPPIATPKSSPSPKIKPSNSTPPQSPPLSAPSKSPALPPAPVSPPHVAPALPPPAPAPSKSKKKKTTKTTKTTKTKKQHHAPAPAPIPLSPPAPPIAPTSGDQFAPAPAPTDLSGGVAVVYDQKGGLFGRFTTIGVAILATLAVMG</sequence>
<evidence type="ECO:0000256" key="1">
    <source>
        <dbReference type="SAM" id="MobiDB-lite"/>
    </source>
</evidence>